<name>A0A8S5NP21_9CAUD</name>
<sequence length="248" mass="28424">MYNLVEQLADFLADYDVDVYDDASLGGEKYRLDCVIVENHVGSLKARMRIMKAFNAFNTFPDSPKGVTVVQTSPIVMNERSEDEYDFSVNIEFKKTDERIKREAAITPVDERPFTEEHFEDSITVKTSVDKNPSEYGGHAVYEEYENIDDIDVTSDISGKPIDETGYRLPDGRDVTRDEAIAIYQETYHQRAIETDDGIMLTDDMNEEAAGDPYTLDEFKREFADFAANADYIPLETENVLKLWEETR</sequence>
<reference evidence="1" key="1">
    <citation type="journal article" date="2021" name="Proc. Natl. Acad. Sci. U.S.A.">
        <title>A Catalog of Tens of Thousands of Viruses from Human Metagenomes Reveals Hidden Associations with Chronic Diseases.</title>
        <authorList>
            <person name="Tisza M.J."/>
            <person name="Buck C.B."/>
        </authorList>
    </citation>
    <scope>NUCLEOTIDE SEQUENCE</scope>
    <source>
        <strain evidence="1">Ctj3P51</strain>
    </source>
</reference>
<organism evidence="1">
    <name type="scientific">Myoviridae sp. ctj3P51</name>
    <dbReference type="NCBI Taxonomy" id="2826687"/>
    <lineage>
        <taxon>Viruses</taxon>
        <taxon>Duplodnaviria</taxon>
        <taxon>Heunggongvirae</taxon>
        <taxon>Uroviricota</taxon>
        <taxon>Caudoviricetes</taxon>
    </lineage>
</organism>
<evidence type="ECO:0000313" key="1">
    <source>
        <dbReference type="EMBL" id="DAD96457.1"/>
    </source>
</evidence>
<accession>A0A8S5NP21</accession>
<dbReference type="EMBL" id="BK015217">
    <property type="protein sequence ID" value="DAD96457.1"/>
    <property type="molecule type" value="Genomic_DNA"/>
</dbReference>
<protein>
    <submittedName>
        <fullName evidence="1">Uncharacterized protein</fullName>
    </submittedName>
</protein>
<proteinExistence type="predicted"/>